<proteinExistence type="predicted"/>
<dbReference type="InterPro" id="IPR010572">
    <property type="entry name" value="Tail_dom"/>
</dbReference>
<feature type="compositionally biased region" description="Basic and acidic residues" evidence="1">
    <location>
        <begin position="380"/>
        <end position="393"/>
    </location>
</feature>
<organism evidence="3">
    <name type="scientific">Siphoviridae sp. ctYBm1</name>
    <dbReference type="NCBI Taxonomy" id="2826374"/>
    <lineage>
        <taxon>Viruses</taxon>
        <taxon>Duplodnaviria</taxon>
        <taxon>Heunggongvirae</taxon>
        <taxon>Uroviricota</taxon>
        <taxon>Caudoviricetes</taxon>
    </lineage>
</organism>
<dbReference type="Gene3D" id="2.60.120.260">
    <property type="entry name" value="Galactose-binding domain-like"/>
    <property type="match status" value="1"/>
</dbReference>
<sequence>MSITLFEQHEQEFTSNGLGILDDVLKCVVTEVRNGKFELEMEYPIQGEYATELKENRYIYVAPNDYDAPHPFRIYEVASDLAAGHLTIKAVTKADELSGNLVKPFALSSGDPRDHWRNIQSYAMDPIKYQLGSNILTRAPIENDKITNLLAFLNGSEHSIISEIGGEIKYGKNRIDLFTLRGREHVTTIRPRKNLKNIKIKTNMHGKYTRILPYAKYTPEGENKKEVTVYGDVVRSDHYDDYYVKRIIAVDLTSKFNDEKASQKQARKEKLEAEKNSNRSADRAERQRKEQERQDAEDARERERLRNHEEQKSKRAASRAASIAKRGQSSGGGRKSKAQRAAEQQARYDASDAAYAKRESEAEAKWNAQQQKRNNAKRQRAIEKAAREEEKARRAQRQAQIKEETKFVITKAMVDAEAATYFDDNPKVDIPNITIEVDMLPLADTTAYERGILNALNRVMLCDTIDIYVPKLDIDVTLKIVEIEYDCLAKRILKIVATSEDTLPSTLADSQRGEYKDAAKRAADEALGEYDAAINSVLTSANGNNRNFYGPDEPPAEGLKENDLWFKDVGEGKVDMYRYDGMQWILILPSDFGEVLQEQIDEQFAIVRDELDQYSLDMDLIFGELADITDDAFNFLAESKESIESELATAKSKLEHVENEFNSTRQYLNDRIVQIAQESLNSSRALITKVEKDIKDMERGVQKSFSQLRIGSTNILKGVMAMTDEYWIGGRLSTDIFSHYNRKIPARHLYNAEFTGYKSGLIDLKPNTTYTFSFYARLGNPGYSTINIIKIYPGAEMLPIYSEGYNNGWRTETTEWHRYYVTFKTGTTNLDFIARIQVGGTSGVLISGVQLEESNVLSDWHPNSNDIEQSIAVYKEGIDGQLSVLKRTLGTLENGLTTVTNKVENIPGKISLEVNTAKEELKKFTISQIEISEDRISSSVTSNVNGIISSSVNQSSGMIRQAITSANDATKSYAQSIVQQEANARQTSLTQINNKLTDYNVVKERVDLFSRTLGRTEGDLSTNIANMLMTNDSFQTMISNVDVRHQNLIKDTDTFKTMKPVGPNNISLTVLNTAGIQLASNSKNNSWGGFTLPLTISSLHPNKKYTISFEIVIWEFYPGETSIGVQLKNHNDNKGVTFYHVPSSETPNKQSRIRVKKTIDQKSYFSLYQGNIDLYPFYVWLNGRGRFSIYDIMLVEGDQISSVYSPNNSDAITTLVRQTSTQYAVNILSGSRELITEINASPDGVRIKGKNIELDGQALIHNAVIKNSMIADAAINKAKIANASIVDGHIVNLNANKLVGLEGEFRKITAVNGIFNNVFTAGLDIGNTRMTFSNGSLDILRKGGVTTDVTIRSNGRYSGPTQFNGRVTNNTDYVPVMTNLYQDYPLRPVSRRTDIGIYGVRGLFLITFRGQTNEYGSSAWLYVNDGSSQNHTWYVPMKKAQTQISWHGGFDS</sequence>
<feature type="compositionally biased region" description="Basic and acidic residues" evidence="1">
    <location>
        <begin position="258"/>
        <end position="313"/>
    </location>
</feature>
<dbReference type="NCBIfam" id="TIGR01665">
    <property type="entry name" value="put_anti_recept"/>
    <property type="match status" value="1"/>
</dbReference>
<feature type="compositionally biased region" description="Low complexity" evidence="1">
    <location>
        <begin position="318"/>
        <end position="328"/>
    </location>
</feature>
<evidence type="ECO:0000256" key="1">
    <source>
        <dbReference type="SAM" id="MobiDB-lite"/>
    </source>
</evidence>
<evidence type="ECO:0000259" key="2">
    <source>
        <dbReference type="Pfam" id="PF06605"/>
    </source>
</evidence>
<feature type="region of interest" description="Disordered" evidence="1">
    <location>
        <begin position="258"/>
        <end position="397"/>
    </location>
</feature>
<dbReference type="InterPro" id="IPR007119">
    <property type="entry name" value="Phage_tail_spike_N"/>
</dbReference>
<dbReference type="Pfam" id="PF06605">
    <property type="entry name" value="Prophage_tail"/>
    <property type="match status" value="1"/>
</dbReference>
<name>A0A8S5LRX0_9CAUD</name>
<dbReference type="EMBL" id="BK014726">
    <property type="protein sequence ID" value="DAD72769.1"/>
    <property type="molecule type" value="Genomic_DNA"/>
</dbReference>
<evidence type="ECO:0000313" key="3">
    <source>
        <dbReference type="EMBL" id="DAD72769.1"/>
    </source>
</evidence>
<feature type="compositionally biased region" description="Basic and acidic residues" evidence="1">
    <location>
        <begin position="355"/>
        <end position="364"/>
    </location>
</feature>
<feature type="domain" description="Tail spike" evidence="2">
    <location>
        <begin position="123"/>
        <end position="270"/>
    </location>
</feature>
<accession>A0A8S5LRX0</accession>
<reference evidence="3" key="1">
    <citation type="journal article" date="2021" name="Proc. Natl. Acad. Sci. U.S.A.">
        <title>A Catalog of Tens of Thousands of Viruses from Human Metagenomes Reveals Hidden Associations with Chronic Diseases.</title>
        <authorList>
            <person name="Tisza M.J."/>
            <person name="Buck C.B."/>
        </authorList>
    </citation>
    <scope>NUCLEOTIDE SEQUENCE</scope>
    <source>
        <strain evidence="3">CtYBm1</strain>
    </source>
</reference>
<protein>
    <submittedName>
        <fullName evidence="3">Tail protein</fullName>
    </submittedName>
</protein>